<feature type="region of interest" description="Disordered" evidence="1">
    <location>
        <begin position="203"/>
        <end position="243"/>
    </location>
</feature>
<organism evidence="2 3">
    <name type="scientific">Eumeta variegata</name>
    <name type="common">Bagworm moth</name>
    <name type="synonym">Eumeta japonica</name>
    <dbReference type="NCBI Taxonomy" id="151549"/>
    <lineage>
        <taxon>Eukaryota</taxon>
        <taxon>Metazoa</taxon>
        <taxon>Ecdysozoa</taxon>
        <taxon>Arthropoda</taxon>
        <taxon>Hexapoda</taxon>
        <taxon>Insecta</taxon>
        <taxon>Pterygota</taxon>
        <taxon>Neoptera</taxon>
        <taxon>Endopterygota</taxon>
        <taxon>Lepidoptera</taxon>
        <taxon>Glossata</taxon>
        <taxon>Ditrysia</taxon>
        <taxon>Tineoidea</taxon>
        <taxon>Psychidae</taxon>
        <taxon>Oiketicinae</taxon>
        <taxon>Eumeta</taxon>
    </lineage>
</organism>
<dbReference type="Proteomes" id="UP000299102">
    <property type="component" value="Unassembled WGS sequence"/>
</dbReference>
<dbReference type="EMBL" id="BGZK01000227">
    <property type="protein sequence ID" value="GBP29982.1"/>
    <property type="molecule type" value="Genomic_DNA"/>
</dbReference>
<sequence>MSQPPDASARVYVRRGNVSALRECRATADISPTWDFNVSAGPAGRRARRYFCRAPRAAFCGPLRSPPTPSVTCISRESSVQFSYIARIYVCAEASGQAREGATREPVTRRRHTNILLTKETARKLTAFRGERPRCANRGATAQRRAPAAPAPSAPAAATIKSLFLWPPGQGLSVEMGKLPHGGDLNTRPSPRGCATRRIRAGGGEWKTKKKQSGCKTSYRRDANVESESGQWPRLGGTRLRPRNGTSRRTVRLWYGSKPAAGRWSSGRRPLSLSPVPPVVPPALLRRAARARVRELHHATSADASAERKVSIYLKASRSLSTFYYSL</sequence>
<accession>A0A4C1UVH0</accession>
<name>A0A4C1UVH0_EUMVA</name>
<protein>
    <submittedName>
        <fullName evidence="2">Uncharacterized protein</fullName>
    </submittedName>
</protein>
<comment type="caution">
    <text evidence="2">The sequence shown here is derived from an EMBL/GenBank/DDBJ whole genome shotgun (WGS) entry which is preliminary data.</text>
</comment>
<evidence type="ECO:0000313" key="2">
    <source>
        <dbReference type="EMBL" id="GBP29982.1"/>
    </source>
</evidence>
<evidence type="ECO:0000313" key="3">
    <source>
        <dbReference type="Proteomes" id="UP000299102"/>
    </source>
</evidence>
<keyword evidence="3" id="KW-1185">Reference proteome</keyword>
<reference evidence="2 3" key="1">
    <citation type="journal article" date="2019" name="Commun. Biol.">
        <title>The bagworm genome reveals a unique fibroin gene that provides high tensile strength.</title>
        <authorList>
            <person name="Kono N."/>
            <person name="Nakamura H."/>
            <person name="Ohtoshi R."/>
            <person name="Tomita M."/>
            <person name="Numata K."/>
            <person name="Arakawa K."/>
        </authorList>
    </citation>
    <scope>NUCLEOTIDE SEQUENCE [LARGE SCALE GENOMIC DNA]</scope>
</reference>
<proteinExistence type="predicted"/>
<gene>
    <name evidence="2" type="ORF">EVAR_22882_1</name>
</gene>
<dbReference type="AlphaFoldDB" id="A0A4C1UVH0"/>
<evidence type="ECO:0000256" key="1">
    <source>
        <dbReference type="SAM" id="MobiDB-lite"/>
    </source>
</evidence>